<dbReference type="GO" id="GO:0005634">
    <property type="term" value="C:nucleus"/>
    <property type="evidence" value="ECO:0007669"/>
    <property type="project" value="TreeGrafter"/>
</dbReference>
<accession>A0A9Q8UWR2</accession>
<sequence>MSYRSVVVFGGTGAQAGPIVRHLSAAGTFKITVPTRNTSSDSAEAVAKLPNVKVIQSDYTSEQGLRTSFAGQDACYFIINSFDIREPDEYFWTMRAYEIAAQSGLKHFVYSGARNRLAENGFDEAYRNSHNVVKAHMSDWLQQQNSKILPWTVVYGGVYAEMLGSALLPMKQGEEFVFVAPVHENSVIPLMPLENYGITVTHILQHPKDFIDEFVDAGATPSTLPEIVAAFVATTKKSARFQPITQDQWFEEAANKGMDPESRFPKTASADDPATFTFRKSFGSWWNMWRDNTKEVEDRGRTKSGDKLFVPGRIATLSEWMEKTNYQAEPKEPTKMRREAAAKSS</sequence>
<feature type="compositionally biased region" description="Basic and acidic residues" evidence="3">
    <location>
        <begin position="329"/>
        <end position="345"/>
    </location>
</feature>
<evidence type="ECO:0000259" key="4">
    <source>
        <dbReference type="Pfam" id="PF05368"/>
    </source>
</evidence>
<proteinExistence type="inferred from homology"/>
<keyword evidence="2" id="KW-0521">NADP</keyword>
<reference evidence="5" key="1">
    <citation type="submission" date="2021-12" db="EMBL/GenBank/DDBJ databases">
        <authorList>
            <person name="Zaccaron A."/>
            <person name="Stergiopoulos I."/>
        </authorList>
    </citation>
    <scope>NUCLEOTIDE SEQUENCE</scope>
    <source>
        <strain evidence="5">Race5_Kim</strain>
    </source>
</reference>
<dbReference type="Gene3D" id="3.40.50.720">
    <property type="entry name" value="NAD(P)-binding Rossmann-like Domain"/>
    <property type="match status" value="1"/>
</dbReference>
<dbReference type="Pfam" id="PF05368">
    <property type="entry name" value="NmrA"/>
    <property type="match status" value="1"/>
</dbReference>
<dbReference type="Gene3D" id="3.90.25.10">
    <property type="entry name" value="UDP-galactose 4-epimerase, domain 1"/>
    <property type="match status" value="1"/>
</dbReference>
<gene>
    <name evidence="5" type="ORF">CLAFUR5_14226</name>
</gene>
<organism evidence="5 6">
    <name type="scientific">Passalora fulva</name>
    <name type="common">Tomato leaf mold</name>
    <name type="synonym">Cladosporium fulvum</name>
    <dbReference type="NCBI Taxonomy" id="5499"/>
    <lineage>
        <taxon>Eukaryota</taxon>
        <taxon>Fungi</taxon>
        <taxon>Dikarya</taxon>
        <taxon>Ascomycota</taxon>
        <taxon>Pezizomycotina</taxon>
        <taxon>Dothideomycetes</taxon>
        <taxon>Dothideomycetidae</taxon>
        <taxon>Mycosphaerellales</taxon>
        <taxon>Mycosphaerellaceae</taxon>
        <taxon>Fulvia</taxon>
    </lineage>
</organism>
<evidence type="ECO:0000256" key="1">
    <source>
        <dbReference type="ARBA" id="ARBA00006328"/>
    </source>
</evidence>
<dbReference type="OrthoDB" id="300709at2759"/>
<evidence type="ECO:0000256" key="3">
    <source>
        <dbReference type="SAM" id="MobiDB-lite"/>
    </source>
</evidence>
<protein>
    <submittedName>
        <fullName evidence="5">NmrA-like family domain-containing protein 1</fullName>
    </submittedName>
</protein>
<evidence type="ECO:0000313" key="5">
    <source>
        <dbReference type="EMBL" id="UJO25314.1"/>
    </source>
</evidence>
<dbReference type="KEGG" id="ffu:CLAFUR5_14226"/>
<dbReference type="AlphaFoldDB" id="A0A9Q8UWR2"/>
<comment type="similarity">
    <text evidence="1">Belongs to the NmrA-type oxidoreductase family.</text>
</comment>
<dbReference type="SUPFAM" id="SSF51735">
    <property type="entry name" value="NAD(P)-binding Rossmann-fold domains"/>
    <property type="match status" value="1"/>
</dbReference>
<reference evidence="5" key="2">
    <citation type="journal article" date="2022" name="Microb. Genom.">
        <title>A chromosome-scale genome assembly of the tomato pathogen Cladosporium fulvum reveals a compartmentalized genome architecture and the presence of a dispensable chromosome.</title>
        <authorList>
            <person name="Zaccaron A.Z."/>
            <person name="Chen L.H."/>
            <person name="Samaras A."/>
            <person name="Stergiopoulos I."/>
        </authorList>
    </citation>
    <scope>NUCLEOTIDE SEQUENCE</scope>
    <source>
        <strain evidence="5">Race5_Kim</strain>
    </source>
</reference>
<dbReference type="RefSeq" id="XP_047769680.1">
    <property type="nucleotide sequence ID" value="XM_047913374.1"/>
</dbReference>
<dbReference type="InterPro" id="IPR051164">
    <property type="entry name" value="NmrA-like_oxidored"/>
</dbReference>
<feature type="region of interest" description="Disordered" evidence="3">
    <location>
        <begin position="322"/>
        <end position="345"/>
    </location>
</feature>
<feature type="domain" description="NmrA-like" evidence="4">
    <location>
        <begin position="5"/>
        <end position="252"/>
    </location>
</feature>
<dbReference type="PANTHER" id="PTHR42748">
    <property type="entry name" value="NITROGEN METABOLITE REPRESSION PROTEIN NMRA FAMILY MEMBER"/>
    <property type="match status" value="1"/>
</dbReference>
<dbReference type="InterPro" id="IPR008030">
    <property type="entry name" value="NmrA-like"/>
</dbReference>
<dbReference type="InterPro" id="IPR036291">
    <property type="entry name" value="NAD(P)-bd_dom_sf"/>
</dbReference>
<dbReference type="Proteomes" id="UP000756132">
    <property type="component" value="Chromosome 13"/>
</dbReference>
<evidence type="ECO:0000313" key="6">
    <source>
        <dbReference type="Proteomes" id="UP000756132"/>
    </source>
</evidence>
<dbReference type="GeneID" id="71994104"/>
<dbReference type="EMBL" id="CP090175">
    <property type="protein sequence ID" value="UJO25314.1"/>
    <property type="molecule type" value="Genomic_DNA"/>
</dbReference>
<keyword evidence="6" id="KW-1185">Reference proteome</keyword>
<dbReference type="PANTHER" id="PTHR42748:SF14">
    <property type="entry name" value="SNOAL-LIKE DOMAIN-CONTAINING PROTEIN"/>
    <property type="match status" value="1"/>
</dbReference>
<name>A0A9Q8UWR2_PASFU</name>
<evidence type="ECO:0000256" key="2">
    <source>
        <dbReference type="ARBA" id="ARBA00022857"/>
    </source>
</evidence>